<organism evidence="1 2">
    <name type="scientific">Cellulomonas biazotea</name>
    <dbReference type="NCBI Taxonomy" id="1709"/>
    <lineage>
        <taxon>Bacteria</taxon>
        <taxon>Bacillati</taxon>
        <taxon>Actinomycetota</taxon>
        <taxon>Actinomycetes</taxon>
        <taxon>Micrococcales</taxon>
        <taxon>Cellulomonadaceae</taxon>
        <taxon>Cellulomonas</taxon>
    </lineage>
</organism>
<accession>A0A402DUE4</accession>
<dbReference type="AlphaFoldDB" id="A0A402DUE4"/>
<proteinExistence type="predicted"/>
<reference evidence="1 2" key="1">
    <citation type="submission" date="2019-01" db="EMBL/GenBank/DDBJ databases">
        <title>Draft genome sequence of Cellulomonas takizawaensis strain TKZ-21.</title>
        <authorList>
            <person name="Yamamura H."/>
            <person name="Hayashi T."/>
            <person name="Hamada M."/>
            <person name="Serisawa Y."/>
            <person name="Matsuyama K."/>
            <person name="Nakagawa Y."/>
            <person name="Otoguro M."/>
            <person name="Yanagida F."/>
            <person name="Hayakawa M."/>
        </authorList>
    </citation>
    <scope>NUCLEOTIDE SEQUENCE [LARGE SCALE GENOMIC DNA]</scope>
    <source>
        <strain evidence="1 2">NBRC12680</strain>
    </source>
</reference>
<evidence type="ECO:0000313" key="2">
    <source>
        <dbReference type="Proteomes" id="UP000289954"/>
    </source>
</evidence>
<dbReference type="OrthoDB" id="4829751at2"/>
<dbReference type="Proteomes" id="UP000289954">
    <property type="component" value="Unassembled WGS sequence"/>
</dbReference>
<gene>
    <name evidence="1" type="ORF">CBZ_28450</name>
</gene>
<comment type="caution">
    <text evidence="1">The sequence shown here is derived from an EMBL/GenBank/DDBJ whole genome shotgun (WGS) entry which is preliminary data.</text>
</comment>
<name>A0A402DUE4_9CELL</name>
<dbReference type="EMBL" id="BIMR01000251">
    <property type="protein sequence ID" value="GCE77789.1"/>
    <property type="molecule type" value="Genomic_DNA"/>
</dbReference>
<evidence type="ECO:0000313" key="1">
    <source>
        <dbReference type="EMBL" id="GCE77789.1"/>
    </source>
</evidence>
<sequence length="72" mass="7297">MADLEQARAAKERLRAALAGRPGVRGIGVAPDGDGYQLQVNVTSRTTSAVVPPAVDGVTVRVRVVGAVTASA</sequence>
<evidence type="ECO:0008006" key="3">
    <source>
        <dbReference type="Google" id="ProtNLM"/>
    </source>
</evidence>
<protein>
    <recommendedName>
        <fullName evidence="3">BON domain-containing protein</fullName>
    </recommendedName>
</protein>
<keyword evidence="2" id="KW-1185">Reference proteome</keyword>